<keyword evidence="4" id="KW-1185">Reference proteome</keyword>
<feature type="region of interest" description="Disordered" evidence="2">
    <location>
        <begin position="361"/>
        <end position="382"/>
    </location>
</feature>
<reference evidence="3" key="1">
    <citation type="submission" date="2023-08" db="EMBL/GenBank/DDBJ databases">
        <title>A de novo genome assembly of Solanum verrucosum Schlechtendal, a Mexican diploid species geographically isolated from the other diploid A-genome species in potato relatives.</title>
        <authorList>
            <person name="Hosaka K."/>
        </authorList>
    </citation>
    <scope>NUCLEOTIDE SEQUENCE</scope>
    <source>
        <tissue evidence="3">Young leaves</tissue>
    </source>
</reference>
<keyword evidence="1" id="KW-0175">Coiled coil</keyword>
<organism evidence="3 4">
    <name type="scientific">Solanum verrucosum</name>
    <dbReference type="NCBI Taxonomy" id="315347"/>
    <lineage>
        <taxon>Eukaryota</taxon>
        <taxon>Viridiplantae</taxon>
        <taxon>Streptophyta</taxon>
        <taxon>Embryophyta</taxon>
        <taxon>Tracheophyta</taxon>
        <taxon>Spermatophyta</taxon>
        <taxon>Magnoliopsida</taxon>
        <taxon>eudicotyledons</taxon>
        <taxon>Gunneridae</taxon>
        <taxon>Pentapetalae</taxon>
        <taxon>asterids</taxon>
        <taxon>lamiids</taxon>
        <taxon>Solanales</taxon>
        <taxon>Solanaceae</taxon>
        <taxon>Solanoideae</taxon>
        <taxon>Solaneae</taxon>
        <taxon>Solanum</taxon>
    </lineage>
</organism>
<dbReference type="AlphaFoldDB" id="A0AAF0T6A0"/>
<dbReference type="Pfam" id="PF03004">
    <property type="entry name" value="Transposase_24"/>
    <property type="match status" value="2"/>
</dbReference>
<evidence type="ECO:0000256" key="1">
    <source>
        <dbReference type="SAM" id="Coils"/>
    </source>
</evidence>
<feature type="compositionally biased region" description="Acidic residues" evidence="2">
    <location>
        <begin position="370"/>
        <end position="382"/>
    </location>
</feature>
<sequence length="531" mass="60642">MSSGGESDRHCEHLGVSQTKHDKKKKSRRPIDPEDIGGYISSTPERISHDTHLFVVSFGTANPRQYYPNYHRPVGASSTSHVFPLRRYEDDLLYRLFVEHDPYRKRFVHPDVSPLSTATPSATPDDTMRALAFGKKDRLGRVMIEPDRSSWHSVKDAARALKDCVRRLYTHAYHSWSEIPNSIHQAMFNNFKYWNTDKLKAISVQAKKARGSLKEGSLHNRGAKTVGTIAREMEKELGCTPIEPEVFKKTHDRKKENESDPDVWVEERAEQTFNDFHQYVIENLDRSVQLSPELSPQIFKEKVVGGTPKGRFYGLGYKNDVRRFLSCLEAALAVSEQRRVAEQESMTETVQQIKEQVMNLARRPTTSAPDDTDDESDEDDYEKELGCTPIEPEVFKKTHVRKKENESDPDVWVEERAEQTFNDFHQYVIENLDSSVQLTPELSTQICKEKVVRGTHKGRFYGLGSQNDVRRFLSGLEGIGSSRQVDALDGVQIVAMSDQIAKLTAALAVLERRRVAEQESIVRPFSKSKNK</sequence>
<feature type="coiled-coil region" evidence="1">
    <location>
        <begin position="493"/>
        <end position="520"/>
    </location>
</feature>
<protein>
    <submittedName>
        <fullName evidence="3">Uncharacterized protein</fullName>
    </submittedName>
</protein>
<feature type="region of interest" description="Disordered" evidence="2">
    <location>
        <begin position="1"/>
        <end position="42"/>
    </location>
</feature>
<feature type="compositionally biased region" description="Basic and acidic residues" evidence="2">
    <location>
        <begin position="1"/>
        <end position="13"/>
    </location>
</feature>
<evidence type="ECO:0000256" key="2">
    <source>
        <dbReference type="SAM" id="MobiDB-lite"/>
    </source>
</evidence>
<evidence type="ECO:0000313" key="4">
    <source>
        <dbReference type="Proteomes" id="UP001234989"/>
    </source>
</evidence>
<evidence type="ECO:0000313" key="3">
    <source>
        <dbReference type="EMBL" id="WMV09412.1"/>
    </source>
</evidence>
<dbReference type="InterPro" id="IPR004252">
    <property type="entry name" value="Probable_transposase_24"/>
</dbReference>
<dbReference type="EMBL" id="CP133612">
    <property type="protein sequence ID" value="WMV09412.1"/>
    <property type="molecule type" value="Genomic_DNA"/>
</dbReference>
<gene>
    <name evidence="3" type="ORF">MTR67_002797</name>
</gene>
<name>A0AAF0T6A0_SOLVR</name>
<accession>A0AAF0T6A0</accession>
<proteinExistence type="predicted"/>
<dbReference type="Proteomes" id="UP001234989">
    <property type="component" value="Chromosome 1"/>
</dbReference>